<reference evidence="2 3" key="1">
    <citation type="submission" date="2020-08" db="EMBL/GenBank/DDBJ databases">
        <title>Genomic Encyclopedia of Type Strains, Phase IV (KMG-IV): sequencing the most valuable type-strain genomes for metagenomic binning, comparative biology and taxonomic classification.</title>
        <authorList>
            <person name="Goeker M."/>
        </authorList>
    </citation>
    <scope>NUCLEOTIDE SEQUENCE [LARGE SCALE GENOMIC DNA]</scope>
    <source>
        <strain evidence="2 3">DSM 11275</strain>
    </source>
</reference>
<gene>
    <name evidence="2" type="ORF">HNQ38_002022</name>
</gene>
<sequence length="36" mass="3914">MFNNVQLAYLSDWLRAVALAGLVPLVLVICNRLIGG</sequence>
<keyword evidence="1" id="KW-0472">Membrane</keyword>
<keyword evidence="3" id="KW-1185">Reference proteome</keyword>
<evidence type="ECO:0000256" key="1">
    <source>
        <dbReference type="SAM" id="Phobius"/>
    </source>
</evidence>
<accession>A0A7W8C3S6</accession>
<proteinExistence type="predicted"/>
<keyword evidence="1" id="KW-0812">Transmembrane</keyword>
<organism evidence="2 3">
    <name type="scientific">Desulfovibrio intestinalis</name>
    <dbReference type="NCBI Taxonomy" id="58621"/>
    <lineage>
        <taxon>Bacteria</taxon>
        <taxon>Pseudomonadati</taxon>
        <taxon>Thermodesulfobacteriota</taxon>
        <taxon>Desulfovibrionia</taxon>
        <taxon>Desulfovibrionales</taxon>
        <taxon>Desulfovibrionaceae</taxon>
        <taxon>Desulfovibrio</taxon>
    </lineage>
</organism>
<dbReference type="Proteomes" id="UP000539075">
    <property type="component" value="Unassembled WGS sequence"/>
</dbReference>
<feature type="transmembrane region" description="Helical" evidence="1">
    <location>
        <begin position="13"/>
        <end position="34"/>
    </location>
</feature>
<evidence type="ECO:0000313" key="3">
    <source>
        <dbReference type="Proteomes" id="UP000539075"/>
    </source>
</evidence>
<dbReference type="AlphaFoldDB" id="A0A7W8C3S6"/>
<name>A0A7W8C3S6_9BACT</name>
<comment type="caution">
    <text evidence="2">The sequence shown here is derived from an EMBL/GenBank/DDBJ whole genome shotgun (WGS) entry which is preliminary data.</text>
</comment>
<protein>
    <submittedName>
        <fullName evidence="2">Uncharacterized protein</fullName>
    </submittedName>
</protein>
<evidence type="ECO:0000313" key="2">
    <source>
        <dbReference type="EMBL" id="MBB5143922.1"/>
    </source>
</evidence>
<dbReference type="EMBL" id="JACHGO010000005">
    <property type="protein sequence ID" value="MBB5143922.1"/>
    <property type="molecule type" value="Genomic_DNA"/>
</dbReference>
<keyword evidence="1" id="KW-1133">Transmembrane helix</keyword>